<dbReference type="Pfam" id="PF13786">
    <property type="entry name" value="DUF4179"/>
    <property type="match status" value="1"/>
</dbReference>
<evidence type="ECO:0000259" key="2">
    <source>
        <dbReference type="Pfam" id="PF13786"/>
    </source>
</evidence>
<dbReference type="STRING" id="358681.BBR47_57710"/>
<dbReference type="Gene3D" id="2.60.40.1630">
    <property type="entry name" value="bacillus anthracis domain"/>
    <property type="match status" value="1"/>
</dbReference>
<sequence>MKCADCIRRINQVDRELSHEEGRQLQDHIAGCGHCQSILLQEVDEVEADLSKPWPIVSASDPFTEKVMAEILQVEEQQQESLRRKKWPSRLWKRASITAAILLLALTVGVVSSPTLANYVTSIFSESFIVEMKRGGDLGFSQKVNQTVTDQGIVMLVDEILVDPLKMYVPIRFFTEQQKELEASIEFENKDNRIFLSDKNGKYIGTEVDHSYDFETLYLPKNVPNDLILNLKVTRVDLRDESSKEDEEQVNPIYESWHMKIPVSLEKSKSATQTIPIEKTYTSPQGFILVADRLVLTPIESKLILSSKMSEQEKARMESKAEARMKVHNSFYPDKITAQEVRDSIRTNATVMWEIVDETGKVVMDTNGADGEFYGPIEPNKKLTYRTVYIQKAEPSDLLMTFTPAKLNEQPATFTNEGNTLVLKSFRIEPDPDPDSDTSASGYVGIIEAEINYHKDNLVYYRMDAVGLGSVKMEEDDLSKDSKRPHISTITIRNFPKGKGRENQPVTITASELIREYENVDWSFDIVSPAH</sequence>
<keyword evidence="4" id="KW-1185">Reference proteome</keyword>
<dbReference type="EMBL" id="AP008955">
    <property type="protein sequence ID" value="BAH46748.1"/>
    <property type="molecule type" value="Genomic_DNA"/>
</dbReference>
<dbReference type="RefSeq" id="WP_015893933.1">
    <property type="nucleotide sequence ID" value="NC_012491.1"/>
</dbReference>
<protein>
    <recommendedName>
        <fullName evidence="2">DUF4179 domain-containing protein</fullName>
    </recommendedName>
</protein>
<keyword evidence="1" id="KW-0472">Membrane</keyword>
<keyword evidence="1" id="KW-0812">Transmembrane</keyword>
<evidence type="ECO:0000313" key="4">
    <source>
        <dbReference type="Proteomes" id="UP000001877"/>
    </source>
</evidence>
<evidence type="ECO:0000256" key="1">
    <source>
        <dbReference type="SAM" id="Phobius"/>
    </source>
</evidence>
<name>C0Z9P4_BREBN</name>
<proteinExistence type="predicted"/>
<dbReference type="InterPro" id="IPR025436">
    <property type="entry name" value="DUF4179"/>
</dbReference>
<keyword evidence="1" id="KW-1133">Transmembrane helix</keyword>
<dbReference type="AlphaFoldDB" id="C0Z9P4"/>
<reference evidence="3 4" key="1">
    <citation type="submission" date="2005-03" db="EMBL/GenBank/DDBJ databases">
        <title>Brevibacillus brevis strain 47, complete genome.</title>
        <authorList>
            <person name="Hosoyama A."/>
            <person name="Yamada R."/>
            <person name="Hongo Y."/>
            <person name="Terui Y."/>
            <person name="Ankai A."/>
            <person name="Masuyama W."/>
            <person name="Sekiguchi M."/>
            <person name="Takeda T."/>
            <person name="Asano K."/>
            <person name="Ohji S."/>
            <person name="Ichikawa N."/>
            <person name="Narita S."/>
            <person name="Aoki N."/>
            <person name="Miura H."/>
            <person name="Matsushita S."/>
            <person name="Sekigawa T."/>
            <person name="Yamagata H."/>
            <person name="Yoshikawa H."/>
            <person name="Udaka S."/>
            <person name="Tanikawa S."/>
            <person name="Fujita N."/>
        </authorList>
    </citation>
    <scope>NUCLEOTIDE SEQUENCE [LARGE SCALE GENOMIC DNA]</scope>
    <source>
        <strain evidence="4">47 / JCM 6285 / NBRC 100599</strain>
    </source>
</reference>
<evidence type="ECO:0000313" key="3">
    <source>
        <dbReference type="EMBL" id="BAH46748.1"/>
    </source>
</evidence>
<feature type="transmembrane region" description="Helical" evidence="1">
    <location>
        <begin position="91"/>
        <end position="111"/>
    </location>
</feature>
<feature type="domain" description="DUF4179" evidence="2">
    <location>
        <begin position="90"/>
        <end position="172"/>
    </location>
</feature>
<dbReference type="HOGENOM" id="CLU_035024_0_0_9"/>
<gene>
    <name evidence="3" type="ordered locus">BBR47_57710</name>
</gene>
<dbReference type="Proteomes" id="UP000001877">
    <property type="component" value="Chromosome"/>
</dbReference>
<organism evidence="3 4">
    <name type="scientific">Brevibacillus brevis (strain 47 / JCM 6285 / NBRC 100599)</name>
    <dbReference type="NCBI Taxonomy" id="358681"/>
    <lineage>
        <taxon>Bacteria</taxon>
        <taxon>Bacillati</taxon>
        <taxon>Bacillota</taxon>
        <taxon>Bacilli</taxon>
        <taxon>Bacillales</taxon>
        <taxon>Paenibacillaceae</taxon>
        <taxon>Brevibacillus</taxon>
    </lineage>
</organism>
<accession>C0Z9P4</accession>
<dbReference type="eggNOG" id="COG5662">
    <property type="taxonomic scope" value="Bacteria"/>
</dbReference>
<dbReference type="KEGG" id="bbe:BBR47_57710"/>